<sequence>MFKQVKQDSSSMYAQFYCQFFNKGVLLKEFLNLFKCYRIIYRQCCHRLREIIEQFFIDFTHIIQCLKCLAFFENASQIFVSCFKFFQITKSTNDFKVSRRDISSYSQYSQLG</sequence>
<dbReference type="EMBL" id="RRYP01017962">
    <property type="protein sequence ID" value="TNV73856.1"/>
    <property type="molecule type" value="Genomic_DNA"/>
</dbReference>
<organism evidence="1 2">
    <name type="scientific">Halteria grandinella</name>
    <dbReference type="NCBI Taxonomy" id="5974"/>
    <lineage>
        <taxon>Eukaryota</taxon>
        <taxon>Sar</taxon>
        <taxon>Alveolata</taxon>
        <taxon>Ciliophora</taxon>
        <taxon>Intramacronucleata</taxon>
        <taxon>Spirotrichea</taxon>
        <taxon>Stichotrichia</taxon>
        <taxon>Sporadotrichida</taxon>
        <taxon>Halteriidae</taxon>
        <taxon>Halteria</taxon>
    </lineage>
</organism>
<accession>A0A8J8NFT5</accession>
<name>A0A8J8NFT5_HALGN</name>
<gene>
    <name evidence="1" type="ORF">FGO68_gene6989</name>
</gene>
<dbReference type="AlphaFoldDB" id="A0A8J8NFT5"/>
<evidence type="ECO:0000313" key="1">
    <source>
        <dbReference type="EMBL" id="TNV73856.1"/>
    </source>
</evidence>
<evidence type="ECO:0000313" key="2">
    <source>
        <dbReference type="Proteomes" id="UP000785679"/>
    </source>
</evidence>
<proteinExistence type="predicted"/>
<comment type="caution">
    <text evidence="1">The sequence shown here is derived from an EMBL/GenBank/DDBJ whole genome shotgun (WGS) entry which is preliminary data.</text>
</comment>
<protein>
    <submittedName>
        <fullName evidence="1">Uncharacterized protein</fullName>
    </submittedName>
</protein>
<keyword evidence="2" id="KW-1185">Reference proteome</keyword>
<dbReference type="Proteomes" id="UP000785679">
    <property type="component" value="Unassembled WGS sequence"/>
</dbReference>
<reference evidence="1" key="1">
    <citation type="submission" date="2019-06" db="EMBL/GenBank/DDBJ databases">
        <authorList>
            <person name="Zheng W."/>
        </authorList>
    </citation>
    <scope>NUCLEOTIDE SEQUENCE</scope>
    <source>
        <strain evidence="1">QDHG01</strain>
    </source>
</reference>